<sequence length="140" mass="15771">MSSIASLYLLREPDVRTLAESGHAPDDLELRDAFHWSGYFMLYLLLFLEEEQDVPVSRSRYDEVLPDPADGLRFVLTAEHQAHLPRLDVATFDQAAFDDYLDAMGGSFEESPIAVEETLTLLRDQVAALRDDQALVIEIG</sequence>
<name>A0A919PT85_9ACTN</name>
<reference evidence="1" key="1">
    <citation type="submission" date="2021-01" db="EMBL/GenBank/DDBJ databases">
        <title>Whole genome shotgun sequence of Dactylosporangium siamense NBRC 106093.</title>
        <authorList>
            <person name="Komaki H."/>
            <person name="Tamura T."/>
        </authorList>
    </citation>
    <scope>NUCLEOTIDE SEQUENCE</scope>
    <source>
        <strain evidence="1">NBRC 106093</strain>
    </source>
</reference>
<keyword evidence="2" id="KW-1185">Reference proteome</keyword>
<dbReference type="EMBL" id="BONQ01000110">
    <property type="protein sequence ID" value="GIG48891.1"/>
    <property type="molecule type" value="Genomic_DNA"/>
</dbReference>
<comment type="caution">
    <text evidence="1">The sequence shown here is derived from an EMBL/GenBank/DDBJ whole genome shotgun (WGS) entry which is preliminary data.</text>
</comment>
<evidence type="ECO:0000313" key="1">
    <source>
        <dbReference type="EMBL" id="GIG48891.1"/>
    </source>
</evidence>
<dbReference type="RefSeq" id="WP_203850588.1">
    <property type="nucleotide sequence ID" value="NZ_BAAAVW010000020.1"/>
</dbReference>
<evidence type="ECO:0000313" key="2">
    <source>
        <dbReference type="Proteomes" id="UP000660611"/>
    </source>
</evidence>
<protein>
    <submittedName>
        <fullName evidence="1">Uncharacterized protein</fullName>
    </submittedName>
</protein>
<dbReference type="Proteomes" id="UP000660611">
    <property type="component" value="Unassembled WGS sequence"/>
</dbReference>
<dbReference type="AlphaFoldDB" id="A0A919PT85"/>
<organism evidence="1 2">
    <name type="scientific">Dactylosporangium siamense</name>
    <dbReference type="NCBI Taxonomy" id="685454"/>
    <lineage>
        <taxon>Bacteria</taxon>
        <taxon>Bacillati</taxon>
        <taxon>Actinomycetota</taxon>
        <taxon>Actinomycetes</taxon>
        <taxon>Micromonosporales</taxon>
        <taxon>Micromonosporaceae</taxon>
        <taxon>Dactylosporangium</taxon>
    </lineage>
</organism>
<proteinExistence type="predicted"/>
<gene>
    <name evidence="1" type="ORF">Dsi01nite_069320</name>
</gene>
<accession>A0A919PT85</accession>